<dbReference type="AlphaFoldDB" id="A0A4Y7SQ67"/>
<comment type="caution">
    <text evidence="3">The sequence shown here is derived from an EMBL/GenBank/DDBJ whole genome shotgun (WGS) entry which is preliminary data.</text>
</comment>
<feature type="coiled-coil region" evidence="1">
    <location>
        <begin position="269"/>
        <end position="331"/>
    </location>
</feature>
<dbReference type="EMBL" id="QPFP01000071">
    <property type="protein sequence ID" value="TEB24023.1"/>
    <property type="molecule type" value="Genomic_DNA"/>
</dbReference>
<proteinExistence type="predicted"/>
<sequence>MPPNTTIERTEPQGAYAQVGNPLPVEPEETKVKLEAVAYFVASTPAHNAVDRNTSPPPCTPANQYPPPPLTFEPSPKGIAGSPGLKPRHSPSRLLVGGMLDTQQTDMQLFGTPGQYKSPLGGVFPSESDDWAGSSTPFQSQQACTKDRLAQFVTDGVLTPNQARSLRLPGETPSPTRHKPIPAPVFKPITLPVPIAKVLVPCIPCDSPEPVTLANIPAVTPPRSSQMHAPATVPRVLLSLKVESEQEAKAMELFQSCLHERTFTWSSLVNQARKDAAELETKRKELEEALAVAQATAEEAEDARQKLEVEVVDLEKENLRIRVQMERLETETGQLCTRLLAVAAFAHQEVESSAKRRKF</sequence>
<accession>A0A4Y7SQ67</accession>
<feature type="region of interest" description="Disordered" evidence="2">
    <location>
        <begin position="46"/>
        <end position="92"/>
    </location>
</feature>
<evidence type="ECO:0000256" key="1">
    <source>
        <dbReference type="SAM" id="Coils"/>
    </source>
</evidence>
<evidence type="ECO:0000313" key="4">
    <source>
        <dbReference type="Proteomes" id="UP000298030"/>
    </source>
</evidence>
<keyword evidence="1" id="KW-0175">Coiled coil</keyword>
<gene>
    <name evidence="3" type="ORF">FA13DRAFT_1714944</name>
</gene>
<keyword evidence="4" id="KW-1185">Reference proteome</keyword>
<evidence type="ECO:0000256" key="2">
    <source>
        <dbReference type="SAM" id="MobiDB-lite"/>
    </source>
</evidence>
<reference evidence="3 4" key="1">
    <citation type="journal article" date="2019" name="Nat. Ecol. Evol.">
        <title>Megaphylogeny resolves global patterns of mushroom evolution.</title>
        <authorList>
            <person name="Varga T."/>
            <person name="Krizsan K."/>
            <person name="Foldi C."/>
            <person name="Dima B."/>
            <person name="Sanchez-Garcia M."/>
            <person name="Sanchez-Ramirez S."/>
            <person name="Szollosi G.J."/>
            <person name="Szarkandi J.G."/>
            <person name="Papp V."/>
            <person name="Albert L."/>
            <person name="Andreopoulos W."/>
            <person name="Angelini C."/>
            <person name="Antonin V."/>
            <person name="Barry K.W."/>
            <person name="Bougher N.L."/>
            <person name="Buchanan P."/>
            <person name="Buyck B."/>
            <person name="Bense V."/>
            <person name="Catcheside P."/>
            <person name="Chovatia M."/>
            <person name="Cooper J."/>
            <person name="Damon W."/>
            <person name="Desjardin D."/>
            <person name="Finy P."/>
            <person name="Geml J."/>
            <person name="Haridas S."/>
            <person name="Hughes K."/>
            <person name="Justo A."/>
            <person name="Karasinski D."/>
            <person name="Kautmanova I."/>
            <person name="Kiss B."/>
            <person name="Kocsube S."/>
            <person name="Kotiranta H."/>
            <person name="LaButti K.M."/>
            <person name="Lechner B.E."/>
            <person name="Liimatainen K."/>
            <person name="Lipzen A."/>
            <person name="Lukacs Z."/>
            <person name="Mihaltcheva S."/>
            <person name="Morgado L.N."/>
            <person name="Niskanen T."/>
            <person name="Noordeloos M.E."/>
            <person name="Ohm R.A."/>
            <person name="Ortiz-Santana B."/>
            <person name="Ovrebo C."/>
            <person name="Racz N."/>
            <person name="Riley R."/>
            <person name="Savchenko A."/>
            <person name="Shiryaev A."/>
            <person name="Soop K."/>
            <person name="Spirin V."/>
            <person name="Szebenyi C."/>
            <person name="Tomsovsky M."/>
            <person name="Tulloss R.E."/>
            <person name="Uehling J."/>
            <person name="Grigoriev I.V."/>
            <person name="Vagvolgyi C."/>
            <person name="Papp T."/>
            <person name="Martin F.M."/>
            <person name="Miettinen O."/>
            <person name="Hibbett D.S."/>
            <person name="Nagy L.G."/>
        </authorList>
    </citation>
    <scope>NUCLEOTIDE SEQUENCE [LARGE SCALE GENOMIC DNA]</scope>
    <source>
        <strain evidence="3 4">FP101781</strain>
    </source>
</reference>
<protein>
    <submittedName>
        <fullName evidence="3">Uncharacterized protein</fullName>
    </submittedName>
</protein>
<dbReference type="Proteomes" id="UP000298030">
    <property type="component" value="Unassembled WGS sequence"/>
</dbReference>
<evidence type="ECO:0000313" key="3">
    <source>
        <dbReference type="EMBL" id="TEB24023.1"/>
    </source>
</evidence>
<feature type="compositionally biased region" description="Pro residues" evidence="2">
    <location>
        <begin position="55"/>
        <end position="71"/>
    </location>
</feature>
<name>A0A4Y7SQ67_COPMI</name>
<organism evidence="3 4">
    <name type="scientific">Coprinellus micaceus</name>
    <name type="common">Glistening ink-cap mushroom</name>
    <name type="synonym">Coprinus micaceus</name>
    <dbReference type="NCBI Taxonomy" id="71717"/>
    <lineage>
        <taxon>Eukaryota</taxon>
        <taxon>Fungi</taxon>
        <taxon>Dikarya</taxon>
        <taxon>Basidiomycota</taxon>
        <taxon>Agaricomycotina</taxon>
        <taxon>Agaricomycetes</taxon>
        <taxon>Agaricomycetidae</taxon>
        <taxon>Agaricales</taxon>
        <taxon>Agaricineae</taxon>
        <taxon>Psathyrellaceae</taxon>
        <taxon>Coprinellus</taxon>
    </lineage>
</organism>
<feature type="region of interest" description="Disordered" evidence="2">
    <location>
        <begin position="1"/>
        <end position="24"/>
    </location>
</feature>